<feature type="region of interest" description="Disordered" evidence="1">
    <location>
        <begin position="59"/>
        <end position="80"/>
    </location>
</feature>
<dbReference type="Proteomes" id="UP000034805">
    <property type="component" value="Unassembled WGS sequence"/>
</dbReference>
<feature type="region of interest" description="Disordered" evidence="1">
    <location>
        <begin position="1"/>
        <end position="40"/>
    </location>
</feature>
<accession>A0A0P7WTW0</accession>
<dbReference type="EMBL" id="JARO02006479">
    <property type="protein sequence ID" value="KPP65202.1"/>
    <property type="molecule type" value="Genomic_DNA"/>
</dbReference>
<reference evidence="2 3" key="1">
    <citation type="submission" date="2015-08" db="EMBL/GenBank/DDBJ databases">
        <title>The genome of the Asian arowana (Scleropages formosus).</title>
        <authorList>
            <person name="Tan M.H."/>
            <person name="Gan H.M."/>
            <person name="Croft L.J."/>
            <person name="Austin C.M."/>
        </authorList>
    </citation>
    <scope>NUCLEOTIDE SEQUENCE [LARGE SCALE GENOMIC DNA]</scope>
    <source>
        <strain evidence="2">Aro1</strain>
    </source>
</reference>
<protein>
    <submittedName>
        <fullName evidence="2">Uncharacterized protein</fullName>
    </submittedName>
</protein>
<organism evidence="2 3">
    <name type="scientific">Scleropages formosus</name>
    <name type="common">Asian bonytongue</name>
    <name type="synonym">Osteoglossum formosum</name>
    <dbReference type="NCBI Taxonomy" id="113540"/>
    <lineage>
        <taxon>Eukaryota</taxon>
        <taxon>Metazoa</taxon>
        <taxon>Chordata</taxon>
        <taxon>Craniata</taxon>
        <taxon>Vertebrata</taxon>
        <taxon>Euteleostomi</taxon>
        <taxon>Actinopterygii</taxon>
        <taxon>Neopterygii</taxon>
        <taxon>Teleostei</taxon>
        <taxon>Osteoglossocephala</taxon>
        <taxon>Osteoglossomorpha</taxon>
        <taxon>Osteoglossiformes</taxon>
        <taxon>Osteoglossidae</taxon>
        <taxon>Scleropages</taxon>
    </lineage>
</organism>
<comment type="caution">
    <text evidence="2">The sequence shown here is derived from an EMBL/GenBank/DDBJ whole genome shotgun (WGS) entry which is preliminary data.</text>
</comment>
<evidence type="ECO:0000313" key="3">
    <source>
        <dbReference type="Proteomes" id="UP000034805"/>
    </source>
</evidence>
<evidence type="ECO:0000313" key="2">
    <source>
        <dbReference type="EMBL" id="KPP65202.1"/>
    </source>
</evidence>
<name>A0A0P7WTW0_SCLFO</name>
<dbReference type="AlphaFoldDB" id="A0A0P7WTW0"/>
<gene>
    <name evidence="2" type="ORF">Z043_116401</name>
</gene>
<feature type="non-terminal residue" evidence="2">
    <location>
        <position position="1"/>
    </location>
</feature>
<proteinExistence type="predicted"/>
<evidence type="ECO:0000256" key="1">
    <source>
        <dbReference type="SAM" id="MobiDB-lite"/>
    </source>
</evidence>
<sequence>RQSCGSEGPHSWHSAILMSGGPDASARIGSDRLGSARLPSPPLPSATLLCSPSPGALFRSAGGHSAHSAHSVPPKSREERCSSLQQPRVLLFRAVSCWSSPAGSYLRSSCFFFYEMPVWNA</sequence>
<feature type="compositionally biased region" description="Low complexity" evidence="1">
    <location>
        <begin position="59"/>
        <end position="71"/>
    </location>
</feature>